<name>A0A4Q9N254_9APHY</name>
<evidence type="ECO:0000313" key="2">
    <source>
        <dbReference type="EMBL" id="TBU32991.1"/>
    </source>
</evidence>
<feature type="region of interest" description="Disordered" evidence="1">
    <location>
        <begin position="154"/>
        <end position="174"/>
    </location>
</feature>
<dbReference type="Proteomes" id="UP000292957">
    <property type="component" value="Unassembled WGS sequence"/>
</dbReference>
<organism evidence="2">
    <name type="scientific">Dichomitus squalens</name>
    <dbReference type="NCBI Taxonomy" id="114155"/>
    <lineage>
        <taxon>Eukaryota</taxon>
        <taxon>Fungi</taxon>
        <taxon>Dikarya</taxon>
        <taxon>Basidiomycota</taxon>
        <taxon>Agaricomycotina</taxon>
        <taxon>Agaricomycetes</taxon>
        <taxon>Polyporales</taxon>
        <taxon>Polyporaceae</taxon>
        <taxon>Dichomitus</taxon>
    </lineage>
</organism>
<dbReference type="OrthoDB" id="2748701at2759"/>
<accession>A0A4Q9N254</accession>
<evidence type="ECO:0000256" key="1">
    <source>
        <dbReference type="SAM" id="MobiDB-lite"/>
    </source>
</evidence>
<protein>
    <submittedName>
        <fullName evidence="2">Uncharacterized protein</fullName>
    </submittedName>
</protein>
<dbReference type="EMBL" id="ML143392">
    <property type="protein sequence ID" value="TBU32991.1"/>
    <property type="molecule type" value="Genomic_DNA"/>
</dbReference>
<reference evidence="2" key="1">
    <citation type="submission" date="2019-01" db="EMBL/GenBank/DDBJ databases">
        <title>Draft genome sequences of three monokaryotic isolates of the white-rot basidiomycete fungus Dichomitus squalens.</title>
        <authorList>
            <consortium name="DOE Joint Genome Institute"/>
            <person name="Lopez S.C."/>
            <person name="Andreopoulos B."/>
            <person name="Pangilinan J."/>
            <person name="Lipzen A."/>
            <person name="Riley R."/>
            <person name="Ahrendt S."/>
            <person name="Ng V."/>
            <person name="Barry K."/>
            <person name="Daum C."/>
            <person name="Grigoriev I.V."/>
            <person name="Hilden K.S."/>
            <person name="Makela M.R."/>
            <person name="de Vries R.P."/>
        </authorList>
    </citation>
    <scope>NUCLEOTIDE SEQUENCE [LARGE SCALE GENOMIC DNA]</scope>
    <source>
        <strain evidence="2">OM18370.1</strain>
    </source>
</reference>
<sequence length="360" mass="39480">MDANDQPADVESPPAEIWQHIIAEACKDGGRTGTSLILTSKFFHTHAFYNRFYTLALTSLARLEGFLSCVRSSVWPFPAASSYQAVAEQKKLWDARFVNAIRELLPLVTPTTRTLVIVPDGSWLGRVPWFECNFPLLEELTVCGDVAAVLPSSADSAHETGPDSATVPGSTRDLPRVPSLKRFHIATNSSRARVALLSTSSWLRASPITHLRVSGVSDEDPKIGFTRILARALGIPEPSIDSGWNADGESHPALPAIPGPLMRGETILPCLQKLMIQTVEPNPGLRGDVDDPFDQLKASLRELAWEIEDVEGLSLLVMEKSWKKMEGRKGCWVESAEEEEALEGPDDPHPHVVTGFLVMD</sequence>
<proteinExistence type="predicted"/>
<dbReference type="AlphaFoldDB" id="A0A4Q9N254"/>
<gene>
    <name evidence="2" type="ORF">BD311DRAFT_785118</name>
</gene>